<name>A0A5K3F6U1_MESCO</name>
<accession>A0A5K3F6U1</accession>
<organism evidence="1">
    <name type="scientific">Mesocestoides corti</name>
    <name type="common">Flatworm</name>
    <dbReference type="NCBI Taxonomy" id="53468"/>
    <lineage>
        <taxon>Eukaryota</taxon>
        <taxon>Metazoa</taxon>
        <taxon>Spiralia</taxon>
        <taxon>Lophotrochozoa</taxon>
        <taxon>Platyhelminthes</taxon>
        <taxon>Cestoda</taxon>
        <taxon>Eucestoda</taxon>
        <taxon>Cyclophyllidea</taxon>
        <taxon>Mesocestoididae</taxon>
        <taxon>Mesocestoides</taxon>
    </lineage>
</organism>
<protein>
    <submittedName>
        <fullName evidence="1">Secreted protein</fullName>
    </submittedName>
</protein>
<reference evidence="1" key="1">
    <citation type="submission" date="2019-11" db="UniProtKB">
        <authorList>
            <consortium name="WormBaseParasite"/>
        </authorList>
    </citation>
    <scope>IDENTIFICATION</scope>
</reference>
<proteinExistence type="predicted"/>
<sequence length="73" mass="7778">MSLAARILNFPLISTNIWLGLSSYLGLDVSSSMTYTSKLYADANHTHTTTASSSPRINGRLSVLSQTSSLLGS</sequence>
<dbReference type="WBParaSite" id="MCU_005890-RA">
    <property type="protein sequence ID" value="MCU_005890-RA"/>
    <property type="gene ID" value="MCU_005890"/>
</dbReference>
<evidence type="ECO:0000313" key="1">
    <source>
        <dbReference type="WBParaSite" id="MCU_005890-RA"/>
    </source>
</evidence>
<dbReference type="AlphaFoldDB" id="A0A5K3F6U1"/>